<dbReference type="SUPFAM" id="SSF46785">
    <property type="entry name" value="Winged helix' DNA-binding domain"/>
    <property type="match status" value="1"/>
</dbReference>
<feature type="region of interest" description="Disordered" evidence="5">
    <location>
        <begin position="368"/>
        <end position="440"/>
    </location>
</feature>
<dbReference type="GeneID" id="106808527"/>
<feature type="transmembrane region" description="Helical" evidence="6">
    <location>
        <begin position="14"/>
        <end position="32"/>
    </location>
</feature>
<protein>
    <submittedName>
        <fullName evidence="9">Integral membrane protein GPR155-like</fullName>
    </submittedName>
</protein>
<feature type="compositionally biased region" description="Acidic residues" evidence="5">
    <location>
        <begin position="382"/>
        <end position="391"/>
    </location>
</feature>
<keyword evidence="2 6" id="KW-0812">Transmembrane</keyword>
<evidence type="ECO:0000256" key="3">
    <source>
        <dbReference type="ARBA" id="ARBA00022989"/>
    </source>
</evidence>
<dbReference type="PANTHER" id="PTHR22829:SF5">
    <property type="entry name" value="INTEGRAL MEMBRANE PROTEIN GPR155"/>
    <property type="match status" value="1"/>
</dbReference>
<sequence length="713" mass="80263">MADGLHSEVSFSNLYPAILQCFIVILSGYCAGRTNLISSTEARGLGRFVANFALPALVFKAMVELRFDTVNWRFLGSILLAKTCVFVLVAFFTILLSRRNKLGKAGMYAIFSTQSNDFALGFPIVQALYANVHPDYMQYIYLIAPISLVILNPIGFALLEVNRWWHSDSRASWYRVVGNILKGIALNPIVFMTVVGLIGNFVFHQQLPSAIEPILKVLADSFTATALFYLGLSMVGKIQSQVGFALVTPALLIAAKTILLPLITREIVSALDAGRRGGGLGICMLRCRSLCFLLRHKHWLYLLSFGFPVLMTSVVLIVSKSHNEHEEDPNFQYGTNQVVVSAVVLGTCIVVTVTSLVVTQRHVSHHQHSAPYRAINQRAREEDGDEEEEEGERIAKEKRRARQRLSSLSSVRSVNGEGEEVSGERDLMLPRNQQGKSKLASSKLLEDIEDLVHRDRTMSISDGEDGEPPAWDYYVNGTINDRTCLLSQGCTVEQKRKCAVLIKNYDTINVSVDLEGAALQQNADEYQIARHVILLLFLTLSMLIGFFLCIWRLFRDSTSGIYLELEFLDSAFNFCQGFFAFAVFGLDTNLILIPLLKKWRWLRYGSEGICLPKFEDLDDETVHVCAQFLVHHKDKCIADLASDRTHSMKTYKSVFCGNELVDWLLEIGLVHDRPEGVKYGRQLLNGRIICHHSNTYTFYDLPYFYKFLENALS</sequence>
<dbReference type="Pfam" id="PF03547">
    <property type="entry name" value="Mem_trans"/>
    <property type="match status" value="1"/>
</dbReference>
<evidence type="ECO:0000256" key="1">
    <source>
        <dbReference type="ARBA" id="ARBA00004141"/>
    </source>
</evidence>
<feature type="transmembrane region" description="Helical" evidence="6">
    <location>
        <begin position="299"/>
        <end position="318"/>
    </location>
</feature>
<feature type="transmembrane region" description="Helical" evidence="6">
    <location>
        <begin position="108"/>
        <end position="130"/>
    </location>
</feature>
<feature type="transmembrane region" description="Helical" evidence="6">
    <location>
        <begin position="44"/>
        <end position="62"/>
    </location>
</feature>
<evidence type="ECO:0000259" key="7">
    <source>
        <dbReference type="PROSITE" id="PS50186"/>
    </source>
</evidence>
<feature type="transmembrane region" description="Helical" evidence="6">
    <location>
        <begin position="180"/>
        <end position="202"/>
    </location>
</feature>
<evidence type="ECO:0000256" key="6">
    <source>
        <dbReference type="SAM" id="Phobius"/>
    </source>
</evidence>
<evidence type="ECO:0000256" key="2">
    <source>
        <dbReference type="ARBA" id="ARBA00022692"/>
    </source>
</evidence>
<feature type="transmembrane region" description="Helical" evidence="6">
    <location>
        <begin position="244"/>
        <end position="264"/>
    </location>
</feature>
<evidence type="ECO:0000313" key="9">
    <source>
        <dbReference type="RefSeq" id="XP_014666770.1"/>
    </source>
</evidence>
<comment type="subcellular location">
    <subcellularLocation>
        <location evidence="1">Membrane</location>
        <topology evidence="1">Multi-pass membrane protein</topology>
    </subcellularLocation>
</comment>
<accession>A0ABM1E3J9</accession>
<dbReference type="InterPro" id="IPR036390">
    <property type="entry name" value="WH_DNA-bd_sf"/>
</dbReference>
<dbReference type="InterPro" id="IPR000591">
    <property type="entry name" value="DEP_dom"/>
</dbReference>
<feature type="compositionally biased region" description="Polar residues" evidence="5">
    <location>
        <begin position="431"/>
        <end position="440"/>
    </location>
</feature>
<feature type="transmembrane region" description="Helical" evidence="6">
    <location>
        <begin position="532"/>
        <end position="554"/>
    </location>
</feature>
<dbReference type="Pfam" id="PF00610">
    <property type="entry name" value="DEP"/>
    <property type="match status" value="1"/>
</dbReference>
<dbReference type="InterPro" id="IPR051832">
    <property type="entry name" value="mTOR-Rac_regulators"/>
</dbReference>
<name>A0ABM1E3J9_PRICU</name>
<dbReference type="RefSeq" id="XP_014666770.1">
    <property type="nucleotide sequence ID" value="XM_014811284.1"/>
</dbReference>
<feature type="transmembrane region" description="Helical" evidence="6">
    <location>
        <begin position="338"/>
        <end position="358"/>
    </location>
</feature>
<feature type="transmembrane region" description="Helical" evidence="6">
    <location>
        <begin position="574"/>
        <end position="596"/>
    </location>
</feature>
<proteinExistence type="predicted"/>
<dbReference type="PROSITE" id="PS50186">
    <property type="entry name" value="DEP"/>
    <property type="match status" value="1"/>
</dbReference>
<dbReference type="Gene3D" id="1.10.10.10">
    <property type="entry name" value="Winged helix-like DNA-binding domain superfamily/Winged helix DNA-binding domain"/>
    <property type="match status" value="1"/>
</dbReference>
<dbReference type="PANTHER" id="PTHR22829">
    <property type="entry name" value="DEP DOMAIN PROTEIN"/>
    <property type="match status" value="1"/>
</dbReference>
<feature type="transmembrane region" description="Helical" evidence="6">
    <location>
        <begin position="74"/>
        <end position="96"/>
    </location>
</feature>
<keyword evidence="8" id="KW-1185">Reference proteome</keyword>
<dbReference type="SMART" id="SM00049">
    <property type="entry name" value="DEP"/>
    <property type="match status" value="1"/>
</dbReference>
<gene>
    <name evidence="9" type="primary">LOC106808527</name>
</gene>
<keyword evidence="4 6" id="KW-0472">Membrane</keyword>
<evidence type="ECO:0000256" key="5">
    <source>
        <dbReference type="SAM" id="MobiDB-lite"/>
    </source>
</evidence>
<feature type="domain" description="DEP" evidence="7">
    <location>
        <begin position="643"/>
        <end position="709"/>
    </location>
</feature>
<dbReference type="Proteomes" id="UP000695022">
    <property type="component" value="Unplaced"/>
</dbReference>
<keyword evidence="3 6" id="KW-1133">Transmembrane helix</keyword>
<dbReference type="InterPro" id="IPR004776">
    <property type="entry name" value="Mem_transp_PIN-like"/>
</dbReference>
<evidence type="ECO:0000313" key="8">
    <source>
        <dbReference type="Proteomes" id="UP000695022"/>
    </source>
</evidence>
<feature type="compositionally biased region" description="Low complexity" evidence="5">
    <location>
        <begin position="404"/>
        <end position="416"/>
    </location>
</feature>
<dbReference type="InterPro" id="IPR036388">
    <property type="entry name" value="WH-like_DNA-bd_sf"/>
</dbReference>
<organism evidence="8 9">
    <name type="scientific">Priapulus caudatus</name>
    <name type="common">Priapulid worm</name>
    <dbReference type="NCBI Taxonomy" id="37621"/>
    <lineage>
        <taxon>Eukaryota</taxon>
        <taxon>Metazoa</taxon>
        <taxon>Ecdysozoa</taxon>
        <taxon>Scalidophora</taxon>
        <taxon>Priapulida</taxon>
        <taxon>Priapulimorpha</taxon>
        <taxon>Priapulimorphida</taxon>
        <taxon>Priapulidae</taxon>
        <taxon>Priapulus</taxon>
    </lineage>
</organism>
<feature type="transmembrane region" description="Helical" evidence="6">
    <location>
        <begin position="136"/>
        <end position="159"/>
    </location>
</feature>
<reference evidence="9" key="1">
    <citation type="submission" date="2025-08" db="UniProtKB">
        <authorList>
            <consortium name="RefSeq"/>
        </authorList>
    </citation>
    <scope>IDENTIFICATION</scope>
</reference>
<evidence type="ECO:0000256" key="4">
    <source>
        <dbReference type="ARBA" id="ARBA00023136"/>
    </source>
</evidence>